<evidence type="ECO:0000256" key="1">
    <source>
        <dbReference type="SAM" id="Phobius"/>
    </source>
</evidence>
<accession>A0A7V2F3N8</accession>
<name>A0A7V2F3N8_UNCEI</name>
<protein>
    <submittedName>
        <fullName evidence="2">DUF4321 domain-containing protein</fullName>
    </submittedName>
</protein>
<reference evidence="2" key="1">
    <citation type="journal article" date="2020" name="mSystems">
        <title>Genome- and Community-Level Interaction Insights into Carbon Utilization and Element Cycling Functions of Hydrothermarchaeota in Hydrothermal Sediment.</title>
        <authorList>
            <person name="Zhou Z."/>
            <person name="Liu Y."/>
            <person name="Xu W."/>
            <person name="Pan J."/>
            <person name="Luo Z.H."/>
            <person name="Li M."/>
        </authorList>
    </citation>
    <scope>NUCLEOTIDE SEQUENCE [LARGE SCALE GENOMIC DNA]</scope>
    <source>
        <strain evidence="2">SpSt-1233</strain>
    </source>
</reference>
<dbReference type="Proteomes" id="UP000886069">
    <property type="component" value="Unassembled WGS sequence"/>
</dbReference>
<dbReference type="EMBL" id="DSEC01000268">
    <property type="protein sequence ID" value="HER43564.1"/>
    <property type="molecule type" value="Genomic_DNA"/>
</dbReference>
<organism evidence="2">
    <name type="scientific">Eiseniibacteriota bacterium</name>
    <dbReference type="NCBI Taxonomy" id="2212470"/>
    <lineage>
        <taxon>Bacteria</taxon>
        <taxon>Candidatus Eiseniibacteriota</taxon>
    </lineage>
</organism>
<gene>
    <name evidence="2" type="ORF">ENO08_03805</name>
</gene>
<feature type="transmembrane region" description="Helical" evidence="1">
    <location>
        <begin position="57"/>
        <end position="85"/>
    </location>
</feature>
<dbReference type="InterPro" id="IPR025470">
    <property type="entry name" value="DUF4321"/>
</dbReference>
<keyword evidence="1" id="KW-0812">Transmembrane</keyword>
<keyword evidence="1" id="KW-0472">Membrane</keyword>
<proteinExistence type="predicted"/>
<keyword evidence="1" id="KW-1133">Transmembrane helix</keyword>
<dbReference type="Pfam" id="PF14209">
    <property type="entry name" value="DUF4321"/>
    <property type="match status" value="1"/>
</dbReference>
<dbReference type="AlphaFoldDB" id="A0A7V2F3N8"/>
<evidence type="ECO:0000313" key="2">
    <source>
        <dbReference type="EMBL" id="HER43564.1"/>
    </source>
</evidence>
<comment type="caution">
    <text evidence="2">The sequence shown here is derived from an EMBL/GenBank/DDBJ whole genome shotgun (WGS) entry which is preliminary data.</text>
</comment>
<sequence>MPAKRRIGLVALVFFLGVVLGSVVGQLIGNLLPADNVIRQLFVNGPRFEVGPLHCDLIVFTFTIAFSLEVNLVSVLGIAVVAFLLRTYC</sequence>